<protein>
    <recommendedName>
        <fullName evidence="3">ferric-chelate reductase (NADPH)</fullName>
        <ecNumber evidence="3">1.16.1.9</ecNumber>
    </recommendedName>
</protein>
<reference evidence="10" key="1">
    <citation type="submission" date="2022-06" db="EMBL/GenBank/DDBJ databases">
        <authorList>
            <consortium name="SYNGENTA / RWTH Aachen University"/>
        </authorList>
    </citation>
    <scope>NUCLEOTIDE SEQUENCE</scope>
</reference>
<dbReference type="GO" id="GO:0006826">
    <property type="term" value="P:iron ion transport"/>
    <property type="evidence" value="ECO:0007669"/>
    <property type="project" value="TreeGrafter"/>
</dbReference>
<dbReference type="PANTHER" id="PTHR32361">
    <property type="entry name" value="FERRIC/CUPRIC REDUCTASE TRANSMEMBRANE COMPONENT"/>
    <property type="match status" value="1"/>
</dbReference>
<dbReference type="Pfam" id="PF08022">
    <property type="entry name" value="FAD_binding_8"/>
    <property type="match status" value="1"/>
</dbReference>
<evidence type="ECO:0000256" key="6">
    <source>
        <dbReference type="ARBA" id="ARBA00022982"/>
    </source>
</evidence>
<dbReference type="AlphaFoldDB" id="A0AAV0B629"/>
<dbReference type="SUPFAM" id="SSF63380">
    <property type="entry name" value="Riboflavin synthase domain-like"/>
    <property type="match status" value="1"/>
</dbReference>
<comment type="caution">
    <text evidence="10">The sequence shown here is derived from an EMBL/GenBank/DDBJ whole genome shotgun (WGS) entry which is preliminary data.</text>
</comment>
<evidence type="ECO:0000256" key="2">
    <source>
        <dbReference type="ARBA" id="ARBA00006278"/>
    </source>
</evidence>
<keyword evidence="4" id="KW-0813">Transport</keyword>
<dbReference type="GO" id="GO:0015677">
    <property type="term" value="P:copper ion import"/>
    <property type="evidence" value="ECO:0007669"/>
    <property type="project" value="TreeGrafter"/>
</dbReference>
<evidence type="ECO:0000313" key="10">
    <source>
        <dbReference type="EMBL" id="CAH7681698.1"/>
    </source>
</evidence>
<name>A0AAV0B629_PHAPC</name>
<sequence>YPVILVALWFHHIKLRPYVTVSAMAIFHDLVMKYIKTSVKSAVFTSLPGGLTQIEVDRLSDGWKAGQHVYIRVFNGRRTLEKHPFTIANAPARLAPSGRNTLVLVVKAAGAFTGSLHRVGYAEAALVGGDYEKSGSVLEGDILSAYNGAASESRLGVAIEGPYGSSLIDMCDFETVLLFAGGSGFTYCMSTLEHIVGSASYGQGVTKTVFVVWTLRDLEMVQVFANALNSTISRGQEHQMQIIMRIHVTSEVFHSDLNPVPYAQIISGRSEPSRILSEALETTIISIEQRGETTGCGVGVGACGPKGLVDAARAAVTSSDTSQASKAGGIKFYSLVFHHFFFSKKQMKQRKKLKDEHKI</sequence>
<keyword evidence="5" id="KW-1003">Cell membrane</keyword>
<proteinExistence type="inferred from homology"/>
<evidence type="ECO:0000256" key="8">
    <source>
        <dbReference type="ARBA" id="ARBA00048483"/>
    </source>
</evidence>
<dbReference type="InterPro" id="IPR013121">
    <property type="entry name" value="Fe_red_NAD-bd_6"/>
</dbReference>
<dbReference type="Pfam" id="PF08030">
    <property type="entry name" value="NAD_binding_6"/>
    <property type="match status" value="1"/>
</dbReference>
<dbReference type="CDD" id="cd06186">
    <property type="entry name" value="NOX_Duox_like_FAD_NADP"/>
    <property type="match status" value="1"/>
</dbReference>
<dbReference type="InterPro" id="IPR013112">
    <property type="entry name" value="FAD-bd_8"/>
</dbReference>
<dbReference type="InterPro" id="IPR017938">
    <property type="entry name" value="Riboflavin_synthase-like_b-brl"/>
</dbReference>
<dbReference type="PROSITE" id="PS51384">
    <property type="entry name" value="FAD_FR"/>
    <property type="match status" value="1"/>
</dbReference>
<accession>A0AAV0B629</accession>
<dbReference type="EC" id="1.16.1.9" evidence="3"/>
<evidence type="ECO:0000256" key="5">
    <source>
        <dbReference type="ARBA" id="ARBA00022475"/>
    </source>
</evidence>
<evidence type="ECO:0000256" key="3">
    <source>
        <dbReference type="ARBA" id="ARBA00012668"/>
    </source>
</evidence>
<dbReference type="SUPFAM" id="SSF52343">
    <property type="entry name" value="Ferredoxin reductase-like, C-terminal NADP-linked domain"/>
    <property type="match status" value="1"/>
</dbReference>
<dbReference type="Gene3D" id="3.40.50.80">
    <property type="entry name" value="Nucleotide-binding domain of ferredoxin-NADP reductase (FNR) module"/>
    <property type="match status" value="1"/>
</dbReference>
<keyword evidence="5" id="KW-0472">Membrane</keyword>
<dbReference type="InterPro" id="IPR051410">
    <property type="entry name" value="Ferric/Cupric_Reductase"/>
</dbReference>
<evidence type="ECO:0000256" key="1">
    <source>
        <dbReference type="ARBA" id="ARBA00004651"/>
    </source>
</evidence>
<evidence type="ECO:0000259" key="9">
    <source>
        <dbReference type="PROSITE" id="PS51384"/>
    </source>
</evidence>
<comment type="subcellular location">
    <subcellularLocation>
        <location evidence="1">Cell membrane</location>
        <topology evidence="1">Multi-pass membrane protein</topology>
    </subcellularLocation>
</comment>
<evidence type="ECO:0000256" key="7">
    <source>
        <dbReference type="ARBA" id="ARBA00023002"/>
    </source>
</evidence>
<evidence type="ECO:0000313" key="11">
    <source>
        <dbReference type="Proteomes" id="UP001153365"/>
    </source>
</evidence>
<comment type="catalytic activity">
    <reaction evidence="8">
        <text>2 a Fe(II)-siderophore + NADP(+) + H(+) = 2 a Fe(III)-siderophore + NADPH</text>
        <dbReference type="Rhea" id="RHEA:28795"/>
        <dbReference type="Rhea" id="RHEA-COMP:11342"/>
        <dbReference type="Rhea" id="RHEA-COMP:11344"/>
        <dbReference type="ChEBI" id="CHEBI:15378"/>
        <dbReference type="ChEBI" id="CHEBI:29033"/>
        <dbReference type="ChEBI" id="CHEBI:29034"/>
        <dbReference type="ChEBI" id="CHEBI:57783"/>
        <dbReference type="ChEBI" id="CHEBI:58349"/>
        <dbReference type="EC" id="1.16.1.9"/>
    </reaction>
</comment>
<dbReference type="EMBL" id="CALTRL010003680">
    <property type="protein sequence ID" value="CAH7681698.1"/>
    <property type="molecule type" value="Genomic_DNA"/>
</dbReference>
<comment type="similarity">
    <text evidence="2">Belongs to the ferric reductase (FRE) family.</text>
</comment>
<organism evidence="10 11">
    <name type="scientific">Phakopsora pachyrhizi</name>
    <name type="common">Asian soybean rust disease fungus</name>
    <dbReference type="NCBI Taxonomy" id="170000"/>
    <lineage>
        <taxon>Eukaryota</taxon>
        <taxon>Fungi</taxon>
        <taxon>Dikarya</taxon>
        <taxon>Basidiomycota</taxon>
        <taxon>Pucciniomycotina</taxon>
        <taxon>Pucciniomycetes</taxon>
        <taxon>Pucciniales</taxon>
        <taxon>Phakopsoraceae</taxon>
        <taxon>Phakopsora</taxon>
    </lineage>
</organism>
<evidence type="ECO:0000256" key="4">
    <source>
        <dbReference type="ARBA" id="ARBA00022448"/>
    </source>
</evidence>
<dbReference type="GO" id="GO:0006879">
    <property type="term" value="P:intracellular iron ion homeostasis"/>
    <property type="evidence" value="ECO:0007669"/>
    <property type="project" value="TreeGrafter"/>
</dbReference>
<gene>
    <name evidence="10" type="ORF">PPACK8108_LOCUS14338</name>
</gene>
<dbReference type="GO" id="GO:0005886">
    <property type="term" value="C:plasma membrane"/>
    <property type="evidence" value="ECO:0007669"/>
    <property type="project" value="UniProtKB-SubCell"/>
</dbReference>
<keyword evidence="11" id="KW-1185">Reference proteome</keyword>
<dbReference type="InterPro" id="IPR039261">
    <property type="entry name" value="FNR_nucleotide-bd"/>
</dbReference>
<feature type="domain" description="FAD-binding FR-type" evidence="9">
    <location>
        <begin position="13"/>
        <end position="169"/>
    </location>
</feature>
<dbReference type="GO" id="GO:0052851">
    <property type="term" value="F:ferric-chelate reductase (NADPH) activity"/>
    <property type="evidence" value="ECO:0007669"/>
    <property type="project" value="UniProtKB-EC"/>
</dbReference>
<keyword evidence="7" id="KW-0560">Oxidoreductase</keyword>
<dbReference type="Proteomes" id="UP001153365">
    <property type="component" value="Unassembled WGS sequence"/>
</dbReference>
<keyword evidence="6" id="KW-0249">Electron transport</keyword>
<dbReference type="PANTHER" id="PTHR32361:SF9">
    <property type="entry name" value="FERRIC REDUCTASE TRANSMEMBRANE COMPONENT 3-RELATED"/>
    <property type="match status" value="1"/>
</dbReference>
<dbReference type="InterPro" id="IPR017927">
    <property type="entry name" value="FAD-bd_FR_type"/>
</dbReference>
<feature type="non-terminal residue" evidence="10">
    <location>
        <position position="1"/>
    </location>
</feature>